<keyword evidence="3" id="KW-0067">ATP-binding</keyword>
<dbReference type="OrthoDB" id="9776217at2"/>
<accession>A0A140L0F7</accession>
<organism evidence="5 6">
    <name type="scientific">Fervidicola ferrireducens</name>
    <dbReference type="NCBI Taxonomy" id="520764"/>
    <lineage>
        <taxon>Bacteria</taxon>
        <taxon>Bacillati</taxon>
        <taxon>Bacillota</taxon>
        <taxon>Clostridia</taxon>
        <taxon>Thermosediminibacterales</taxon>
        <taxon>Thermosediminibacteraceae</taxon>
        <taxon>Fervidicola</taxon>
    </lineage>
</organism>
<dbReference type="InterPro" id="IPR001270">
    <property type="entry name" value="ClpA/B"/>
</dbReference>
<dbReference type="Gene3D" id="3.40.50.300">
    <property type="entry name" value="P-loop containing nucleotide triphosphate hydrolases"/>
    <property type="match status" value="1"/>
</dbReference>
<dbReference type="PANTHER" id="PTHR30050:SF4">
    <property type="entry name" value="ATP-BINDING PROTEIN RV3427C IN INSERTION SEQUENCE-RELATED"/>
    <property type="match status" value="1"/>
</dbReference>
<gene>
    <name evidence="5" type="ORF">AN618_24190</name>
</gene>
<dbReference type="EMBL" id="LOED01000060">
    <property type="protein sequence ID" value="KXG74032.1"/>
    <property type="molecule type" value="Genomic_DNA"/>
</dbReference>
<dbReference type="GO" id="GO:0006260">
    <property type="term" value="P:DNA replication"/>
    <property type="evidence" value="ECO:0007669"/>
    <property type="project" value="TreeGrafter"/>
</dbReference>
<comment type="similarity">
    <text evidence="1">Belongs to the IS21/IS1162 putative ATP-binding protein family.</text>
</comment>
<dbReference type="SMART" id="SM00382">
    <property type="entry name" value="AAA"/>
    <property type="match status" value="1"/>
</dbReference>
<dbReference type="GO" id="GO:0005524">
    <property type="term" value="F:ATP binding"/>
    <property type="evidence" value="ECO:0007669"/>
    <property type="project" value="UniProtKB-KW"/>
</dbReference>
<dbReference type="RefSeq" id="WP_066355528.1">
    <property type="nucleotide sequence ID" value="NZ_LOED01000060.1"/>
</dbReference>
<reference evidence="5 6" key="1">
    <citation type="submission" date="2015-12" db="EMBL/GenBank/DDBJ databases">
        <title>Draft genome sequnece of Fervidicola ferrireducens strain Y170.</title>
        <authorList>
            <person name="Patel B.K."/>
        </authorList>
    </citation>
    <scope>NUCLEOTIDE SEQUENCE [LARGE SCALE GENOMIC DNA]</scope>
    <source>
        <strain evidence="5 6">Y170</strain>
    </source>
</reference>
<proteinExistence type="inferred from homology"/>
<dbReference type="PATRIC" id="fig|520764.3.peg.2608"/>
<dbReference type="Pfam" id="PF01695">
    <property type="entry name" value="IstB_IS21"/>
    <property type="match status" value="1"/>
</dbReference>
<sequence length="256" mass="29145">MIDLEKARSHLEELGLLNAASFLDALLERAQRQNSTYLEFLNNLLEAELTERQRRNIEVRSKLARLPYRKTLTEFDFTFQPSIDEKLIKELATMAFVHRAENVIFLGPPGVGKTHLAVALAIEALSCGISVYFTSLSRLIEDLKKAYKESRLERRMRIYTRPKLLVIDEVGYLPLDGTGSNLFFQLISARYEKGSIILTSNKGFGEWGELMGDPVLATAVLDRLLHHAHIINIRGNSYRLKDRLKTGLYGNQHNNA</sequence>
<dbReference type="SUPFAM" id="SSF52540">
    <property type="entry name" value="P-loop containing nucleoside triphosphate hydrolases"/>
    <property type="match status" value="1"/>
</dbReference>
<dbReference type="AlphaFoldDB" id="A0A140L0F7"/>
<dbReference type="NCBIfam" id="NF038214">
    <property type="entry name" value="IS21_help_AAA"/>
    <property type="match status" value="1"/>
</dbReference>
<evidence type="ECO:0000256" key="1">
    <source>
        <dbReference type="ARBA" id="ARBA00008059"/>
    </source>
</evidence>
<dbReference type="PRINTS" id="PR00300">
    <property type="entry name" value="CLPPROTEASEA"/>
</dbReference>
<evidence type="ECO:0000256" key="3">
    <source>
        <dbReference type="ARBA" id="ARBA00022840"/>
    </source>
</evidence>
<dbReference type="InterPro" id="IPR002611">
    <property type="entry name" value="IstB_ATP-bd"/>
</dbReference>
<dbReference type="PANTHER" id="PTHR30050">
    <property type="entry name" value="CHROMOSOMAL REPLICATION INITIATOR PROTEIN DNAA"/>
    <property type="match status" value="1"/>
</dbReference>
<dbReference type="InterPro" id="IPR003593">
    <property type="entry name" value="AAA+_ATPase"/>
</dbReference>
<dbReference type="InterPro" id="IPR028350">
    <property type="entry name" value="DNAC/IstB-like"/>
</dbReference>
<evidence type="ECO:0000313" key="6">
    <source>
        <dbReference type="Proteomes" id="UP000070427"/>
    </source>
</evidence>
<dbReference type="STRING" id="520764.AN618_24190"/>
<keyword evidence="6" id="KW-1185">Reference proteome</keyword>
<dbReference type="PIRSF" id="PIRSF003073">
    <property type="entry name" value="DNAC_TnpB_IstB"/>
    <property type="match status" value="1"/>
</dbReference>
<dbReference type="InParanoid" id="A0A140L0F7"/>
<protein>
    <recommendedName>
        <fullName evidence="4">AAA+ ATPase domain-containing protein</fullName>
    </recommendedName>
</protein>
<dbReference type="CDD" id="cd00009">
    <property type="entry name" value="AAA"/>
    <property type="match status" value="1"/>
</dbReference>
<dbReference type="FunCoup" id="A0A140L0F7">
    <property type="interactions" value="50"/>
</dbReference>
<evidence type="ECO:0000256" key="2">
    <source>
        <dbReference type="ARBA" id="ARBA00022741"/>
    </source>
</evidence>
<dbReference type="Proteomes" id="UP000070427">
    <property type="component" value="Unassembled WGS sequence"/>
</dbReference>
<feature type="domain" description="AAA+ ATPase" evidence="4">
    <location>
        <begin position="99"/>
        <end position="234"/>
    </location>
</feature>
<evidence type="ECO:0000313" key="5">
    <source>
        <dbReference type="EMBL" id="KXG74032.1"/>
    </source>
</evidence>
<keyword evidence="2" id="KW-0547">Nucleotide-binding</keyword>
<dbReference type="InterPro" id="IPR047661">
    <property type="entry name" value="IstB"/>
</dbReference>
<comment type="caution">
    <text evidence="5">The sequence shown here is derived from an EMBL/GenBank/DDBJ whole genome shotgun (WGS) entry which is preliminary data.</text>
</comment>
<dbReference type="InterPro" id="IPR027417">
    <property type="entry name" value="P-loop_NTPase"/>
</dbReference>
<evidence type="ECO:0000259" key="4">
    <source>
        <dbReference type="SMART" id="SM00382"/>
    </source>
</evidence>
<name>A0A140L0F7_9FIRM</name>